<proteinExistence type="predicted"/>
<dbReference type="Proteomes" id="UP000053593">
    <property type="component" value="Unassembled WGS sequence"/>
</dbReference>
<feature type="region of interest" description="Disordered" evidence="1">
    <location>
        <begin position="55"/>
        <end position="90"/>
    </location>
</feature>
<dbReference type="HOGENOM" id="CLU_1390392_0_0_1"/>
<accession>A0A0D0CH98</accession>
<protein>
    <submittedName>
        <fullName evidence="2">Uncharacterized protein</fullName>
    </submittedName>
</protein>
<dbReference type="EMBL" id="KN834817">
    <property type="protein sequence ID" value="KIK54318.1"/>
    <property type="molecule type" value="Genomic_DNA"/>
</dbReference>
<name>A0A0D0CH98_9AGAR</name>
<reference evidence="2 3" key="1">
    <citation type="submission" date="2014-04" db="EMBL/GenBank/DDBJ databases">
        <title>Evolutionary Origins and Diversification of the Mycorrhizal Mutualists.</title>
        <authorList>
            <consortium name="DOE Joint Genome Institute"/>
            <consortium name="Mycorrhizal Genomics Consortium"/>
            <person name="Kohler A."/>
            <person name="Kuo A."/>
            <person name="Nagy L.G."/>
            <person name="Floudas D."/>
            <person name="Copeland A."/>
            <person name="Barry K.W."/>
            <person name="Cichocki N."/>
            <person name="Veneault-Fourrey C."/>
            <person name="LaButti K."/>
            <person name="Lindquist E.A."/>
            <person name="Lipzen A."/>
            <person name="Lundell T."/>
            <person name="Morin E."/>
            <person name="Murat C."/>
            <person name="Riley R."/>
            <person name="Ohm R."/>
            <person name="Sun H."/>
            <person name="Tunlid A."/>
            <person name="Henrissat B."/>
            <person name="Grigoriev I.V."/>
            <person name="Hibbett D.S."/>
            <person name="Martin F."/>
        </authorList>
    </citation>
    <scope>NUCLEOTIDE SEQUENCE [LARGE SCALE GENOMIC DNA]</scope>
    <source>
        <strain evidence="2 3">FD-317 M1</strain>
    </source>
</reference>
<gene>
    <name evidence="2" type="ORF">GYMLUDRAFT_63257</name>
</gene>
<evidence type="ECO:0000256" key="1">
    <source>
        <dbReference type="SAM" id="MobiDB-lite"/>
    </source>
</evidence>
<evidence type="ECO:0000313" key="2">
    <source>
        <dbReference type="EMBL" id="KIK54318.1"/>
    </source>
</evidence>
<keyword evidence="3" id="KW-1185">Reference proteome</keyword>
<evidence type="ECO:0000313" key="3">
    <source>
        <dbReference type="Proteomes" id="UP000053593"/>
    </source>
</evidence>
<dbReference type="AlphaFoldDB" id="A0A0D0CH98"/>
<sequence>MSSTVQDIFDEIWNSFEGEYQPDATVEVHFSELLDAFRQYPDVFVTPDGYIRYEPGLISEKPPSDEGRSEHENLDPEPSNEGGGSEDQNSDADITLVEVDLLDLTKEVNNEEDVFPALETQVHPFDLTVLWHSHFVEFCDECDRDVLDHNSPCTATEDVFPALGTQVHPINLTILDSDFVELGDECGRDILDHDTT</sequence>
<organism evidence="2 3">
    <name type="scientific">Collybiopsis luxurians FD-317 M1</name>
    <dbReference type="NCBI Taxonomy" id="944289"/>
    <lineage>
        <taxon>Eukaryota</taxon>
        <taxon>Fungi</taxon>
        <taxon>Dikarya</taxon>
        <taxon>Basidiomycota</taxon>
        <taxon>Agaricomycotina</taxon>
        <taxon>Agaricomycetes</taxon>
        <taxon>Agaricomycetidae</taxon>
        <taxon>Agaricales</taxon>
        <taxon>Marasmiineae</taxon>
        <taxon>Omphalotaceae</taxon>
        <taxon>Collybiopsis</taxon>
        <taxon>Collybiopsis luxurians</taxon>
    </lineage>
</organism>
<feature type="compositionally biased region" description="Basic and acidic residues" evidence="1">
    <location>
        <begin position="62"/>
        <end position="74"/>
    </location>
</feature>